<reference evidence="4" key="1">
    <citation type="journal article" date="2017" name="Nat. Ecol. Evol.">
        <title>Genome expansion and lineage-specific genetic innovations in the forest pathogenic fungi Armillaria.</title>
        <authorList>
            <person name="Sipos G."/>
            <person name="Prasanna A.N."/>
            <person name="Walter M.C."/>
            <person name="O'Connor E."/>
            <person name="Balint B."/>
            <person name="Krizsan K."/>
            <person name="Kiss B."/>
            <person name="Hess J."/>
            <person name="Varga T."/>
            <person name="Slot J."/>
            <person name="Riley R."/>
            <person name="Boka B."/>
            <person name="Rigling D."/>
            <person name="Barry K."/>
            <person name="Lee J."/>
            <person name="Mihaltcheva S."/>
            <person name="LaButti K."/>
            <person name="Lipzen A."/>
            <person name="Waldron R."/>
            <person name="Moloney N.M."/>
            <person name="Sperisen C."/>
            <person name="Kredics L."/>
            <person name="Vagvoelgyi C."/>
            <person name="Patrignani A."/>
            <person name="Fitzpatrick D."/>
            <person name="Nagy I."/>
            <person name="Doyle S."/>
            <person name="Anderson J.B."/>
            <person name="Grigoriev I.V."/>
            <person name="Gueldener U."/>
            <person name="Muensterkoetter M."/>
            <person name="Nagy L.G."/>
        </authorList>
    </citation>
    <scope>NUCLEOTIDE SEQUENCE [LARGE SCALE GENOMIC DNA]</scope>
    <source>
        <strain evidence="4">28-4</strain>
    </source>
</reference>
<dbReference type="GO" id="GO:0016287">
    <property type="term" value="F:glycerone-phosphate O-acyltransferase activity"/>
    <property type="evidence" value="ECO:0007669"/>
    <property type="project" value="TreeGrafter"/>
</dbReference>
<gene>
    <name evidence="3" type="ORF">ARMSODRAFT_1021737</name>
</gene>
<name>A0A2H3BB46_9AGAR</name>
<sequence>MTLKLVYRILRQLSDWTVDGFYSEVYVEGAENVPKDGPLIIAATHHNEIIDVAALAVTIPYRRHVCFWAKSTLFSNPVFGSILASSGAIPVTRNPNRDDGTSKAILFQSTTAAIAKGEVAGVFSEGASYSEPTIVQIMSGTAWAAVEYTRWREEHAKDGPELVIVPVGLVYTEKDTFKSRMRVHYGPPISMVDYTQELFGIPPGADPNGVGYAVVHKISSRIEKELFEMTINANDWETLFAAQTARAILWGDDKNVDLKNWRVVSQTLVDLLSYLPTAEPPPEPIRLAKASLVKYFSLLHYTGLSHATLESVIPSTSHIPSLLPSLKTVLLFPVAIPAMFLHIPACITAELTFKLFAQVDEWEGFAQYRSVGGGIGVGIGVAVMYRWASHFLDDREPGVPAFEWMGRAVMHRGNVGKVIAFLAFGWTMIKWYGLFSGGIHRRAKTLLATIRVVLGILLPPSSTLNADMYKKLPPPPPSNAFIRRRRNADGISAEFWDKKEKEAEQSAPPPVAPRKLIRQLLEQRKETMGQLSRTLIELEGMEKYSKRVDRLRAMGARIN</sequence>
<dbReference type="PANTHER" id="PTHR31605">
    <property type="entry name" value="GLYCEROL-3-PHOSPHATE O-ACYLTRANSFERASE 1"/>
    <property type="match status" value="1"/>
</dbReference>
<dbReference type="GO" id="GO:0008654">
    <property type="term" value="P:phospholipid biosynthetic process"/>
    <property type="evidence" value="ECO:0007669"/>
    <property type="project" value="TreeGrafter"/>
</dbReference>
<keyword evidence="1" id="KW-0812">Transmembrane</keyword>
<evidence type="ECO:0000313" key="4">
    <source>
        <dbReference type="Proteomes" id="UP000218334"/>
    </source>
</evidence>
<dbReference type="SUPFAM" id="SSF69593">
    <property type="entry name" value="Glycerol-3-phosphate (1)-acyltransferase"/>
    <property type="match status" value="1"/>
</dbReference>
<feature type="transmembrane region" description="Helical" evidence="1">
    <location>
        <begin position="330"/>
        <end position="356"/>
    </location>
</feature>
<dbReference type="STRING" id="1076256.A0A2H3BB46"/>
<dbReference type="PANTHER" id="PTHR31605:SF0">
    <property type="entry name" value="GLYCEROL-3-PHOSPHATE O-ACYLTRANSFERASE 1"/>
    <property type="match status" value="1"/>
</dbReference>
<dbReference type="InterPro" id="IPR002123">
    <property type="entry name" value="Plipid/glycerol_acylTrfase"/>
</dbReference>
<keyword evidence="1" id="KW-0472">Membrane</keyword>
<evidence type="ECO:0000313" key="3">
    <source>
        <dbReference type="EMBL" id="PBK66124.1"/>
    </source>
</evidence>
<evidence type="ECO:0000259" key="2">
    <source>
        <dbReference type="SMART" id="SM00563"/>
    </source>
</evidence>
<proteinExistence type="predicted"/>
<dbReference type="SMART" id="SM00563">
    <property type="entry name" value="PlsC"/>
    <property type="match status" value="1"/>
</dbReference>
<feature type="transmembrane region" description="Helical" evidence="1">
    <location>
        <begin position="368"/>
        <end position="388"/>
    </location>
</feature>
<feature type="domain" description="Phospholipid/glycerol acyltransferase" evidence="2">
    <location>
        <begin position="39"/>
        <end position="172"/>
    </location>
</feature>
<dbReference type="AlphaFoldDB" id="A0A2H3BB46"/>
<dbReference type="GO" id="GO:0004366">
    <property type="term" value="F:glycerol-3-phosphate O-acyltransferase activity"/>
    <property type="evidence" value="ECO:0007669"/>
    <property type="project" value="TreeGrafter"/>
</dbReference>
<organism evidence="3 4">
    <name type="scientific">Armillaria solidipes</name>
    <dbReference type="NCBI Taxonomy" id="1076256"/>
    <lineage>
        <taxon>Eukaryota</taxon>
        <taxon>Fungi</taxon>
        <taxon>Dikarya</taxon>
        <taxon>Basidiomycota</taxon>
        <taxon>Agaricomycotina</taxon>
        <taxon>Agaricomycetes</taxon>
        <taxon>Agaricomycetidae</taxon>
        <taxon>Agaricales</taxon>
        <taxon>Marasmiineae</taxon>
        <taxon>Physalacriaceae</taxon>
        <taxon>Armillaria</taxon>
    </lineage>
</organism>
<dbReference type="InterPro" id="IPR052744">
    <property type="entry name" value="GPAT/DAPAT"/>
</dbReference>
<feature type="transmembrane region" description="Helical" evidence="1">
    <location>
        <begin position="415"/>
        <end position="435"/>
    </location>
</feature>
<dbReference type="EMBL" id="KZ293442">
    <property type="protein sequence ID" value="PBK66124.1"/>
    <property type="molecule type" value="Genomic_DNA"/>
</dbReference>
<dbReference type="Pfam" id="PF01553">
    <property type="entry name" value="Acyltransferase"/>
    <property type="match status" value="1"/>
</dbReference>
<keyword evidence="1" id="KW-1133">Transmembrane helix</keyword>
<accession>A0A2H3BB46</accession>
<protein>
    <recommendedName>
        <fullName evidence="2">Phospholipid/glycerol acyltransferase domain-containing protein</fullName>
    </recommendedName>
</protein>
<evidence type="ECO:0000256" key="1">
    <source>
        <dbReference type="SAM" id="Phobius"/>
    </source>
</evidence>
<dbReference type="Proteomes" id="UP000218334">
    <property type="component" value="Unassembled WGS sequence"/>
</dbReference>
<keyword evidence="4" id="KW-1185">Reference proteome</keyword>